<sequence>MDTPPLTIRNVTSTPIELKLVERYGLPARSASGGKLSHFTRNITTFTSNAPSSTLLTENSQSFSQEAVSLKIDAFETLPTTIKPTIKSPTDTIRLTFENAGEQYRLDVPSRTNESTTLTPLTSNPHFKYTAIYLPQQSHLTLFSSANLASWMLELKDSTPLSALSIPGTHNSPTCHRALPSVRCQAVPPREQLENGIRFFDIRVQPEKPEDPSKDGLALVHSVFPISLTGTKYFRDLVNEVFAFLDRNPSETVIMSVKREGTGNATDAQLSRILRDHYAGDVNRWFTAPRIPTLGEARHKIVLMRRFALEDGLKNEWDGAGWCINAETWPDNTPDGTCPSGDVCVQDFYEVLETENIDKKLKYSEDQLERAAQCVCVLPGMGIQSTEPPPKQPFYLNFLSASNFWKVGCWPEKIAAKLNPAIVEFLCTKHNINRGIPGLDGPVDGKDMGDGSTGIVVCDWVGNNGNWDLVRCIVGMNAKLELREKVM</sequence>
<dbReference type="SUPFAM" id="SSF51695">
    <property type="entry name" value="PLC-like phosphodiesterases"/>
    <property type="match status" value="1"/>
</dbReference>
<dbReference type="GO" id="GO:0008081">
    <property type="term" value="F:phosphoric diester hydrolase activity"/>
    <property type="evidence" value="ECO:0007669"/>
    <property type="project" value="InterPro"/>
</dbReference>
<feature type="domain" description="Phosphatidylinositol-specific phospholipase C X" evidence="1">
    <location>
        <begin position="157"/>
        <end position="306"/>
    </location>
</feature>
<dbReference type="PANTHER" id="PTHR13593">
    <property type="match status" value="1"/>
</dbReference>
<dbReference type="PANTHER" id="PTHR13593:SF113">
    <property type="entry name" value="SI:DKEY-266F7.9"/>
    <property type="match status" value="1"/>
</dbReference>
<evidence type="ECO:0000313" key="3">
    <source>
        <dbReference type="Proteomes" id="UP000192927"/>
    </source>
</evidence>
<dbReference type="InterPro" id="IPR051057">
    <property type="entry name" value="PI-PLC_domain"/>
</dbReference>
<dbReference type="Gene3D" id="3.20.20.190">
    <property type="entry name" value="Phosphatidylinositol (PI) phosphodiesterase"/>
    <property type="match status" value="1"/>
</dbReference>
<dbReference type="Pfam" id="PF00388">
    <property type="entry name" value="PI-PLC-X"/>
    <property type="match status" value="1"/>
</dbReference>
<accession>A0A1W5CXQ8</accession>
<dbReference type="PROSITE" id="PS50007">
    <property type="entry name" value="PIPLC_X_DOMAIN"/>
    <property type="match status" value="1"/>
</dbReference>
<dbReference type="InterPro" id="IPR000909">
    <property type="entry name" value="PLipase_C_PInositol-sp_X_dom"/>
</dbReference>
<dbReference type="AlphaFoldDB" id="A0A1W5CXQ8"/>
<dbReference type="GO" id="GO:0006629">
    <property type="term" value="P:lipid metabolic process"/>
    <property type="evidence" value="ECO:0007669"/>
    <property type="project" value="InterPro"/>
</dbReference>
<dbReference type="EMBL" id="FWEW01000786">
    <property type="protein sequence ID" value="SLM35648.1"/>
    <property type="molecule type" value="Genomic_DNA"/>
</dbReference>
<keyword evidence="3" id="KW-1185">Reference proteome</keyword>
<dbReference type="CDD" id="cd08586">
    <property type="entry name" value="PI-PLCc_BcPLC_like"/>
    <property type="match status" value="1"/>
</dbReference>
<protein>
    <submittedName>
        <fullName evidence="2">Phospholipase C, phosphatidylinositol-specific, X domain</fullName>
    </submittedName>
</protein>
<evidence type="ECO:0000313" key="2">
    <source>
        <dbReference type="EMBL" id="SLM35648.1"/>
    </source>
</evidence>
<dbReference type="SMART" id="SM00148">
    <property type="entry name" value="PLCXc"/>
    <property type="match status" value="1"/>
</dbReference>
<dbReference type="InterPro" id="IPR017946">
    <property type="entry name" value="PLC-like_Pdiesterase_TIM-brl"/>
</dbReference>
<proteinExistence type="predicted"/>
<dbReference type="Proteomes" id="UP000192927">
    <property type="component" value="Unassembled WGS sequence"/>
</dbReference>
<reference evidence="3" key="1">
    <citation type="submission" date="2017-03" db="EMBL/GenBank/DDBJ databases">
        <authorList>
            <person name="Sharma R."/>
            <person name="Thines M."/>
        </authorList>
    </citation>
    <scope>NUCLEOTIDE SEQUENCE [LARGE SCALE GENOMIC DNA]</scope>
</reference>
<name>A0A1W5CXQ8_9LECA</name>
<evidence type="ECO:0000259" key="1">
    <source>
        <dbReference type="SMART" id="SM00148"/>
    </source>
</evidence>
<organism evidence="2 3">
    <name type="scientific">Lasallia pustulata</name>
    <dbReference type="NCBI Taxonomy" id="136370"/>
    <lineage>
        <taxon>Eukaryota</taxon>
        <taxon>Fungi</taxon>
        <taxon>Dikarya</taxon>
        <taxon>Ascomycota</taxon>
        <taxon>Pezizomycotina</taxon>
        <taxon>Lecanoromycetes</taxon>
        <taxon>OSLEUM clade</taxon>
        <taxon>Umbilicariomycetidae</taxon>
        <taxon>Umbilicariales</taxon>
        <taxon>Umbilicariaceae</taxon>
        <taxon>Lasallia</taxon>
    </lineage>
</organism>